<sequence>LRRWLFVGSAAASSTDAASLSSPLLLADQSAEASSGSPAATAQASDAFRAKVGRLPRHLQLRRWLSVGSAAASSTDA</sequence>
<dbReference type="Proteomes" id="UP000626109">
    <property type="component" value="Unassembled WGS sequence"/>
</dbReference>
<dbReference type="AlphaFoldDB" id="A0A813JBZ8"/>
<evidence type="ECO:0000313" key="2">
    <source>
        <dbReference type="Proteomes" id="UP000626109"/>
    </source>
</evidence>
<feature type="non-terminal residue" evidence="1">
    <location>
        <position position="1"/>
    </location>
</feature>
<gene>
    <name evidence="1" type="ORF">PGLA2088_LOCUS18360</name>
</gene>
<comment type="caution">
    <text evidence="1">The sequence shown here is derived from an EMBL/GenBank/DDBJ whole genome shotgun (WGS) entry which is preliminary data.</text>
</comment>
<proteinExistence type="predicted"/>
<protein>
    <submittedName>
        <fullName evidence="1">Uncharacterized protein</fullName>
    </submittedName>
</protein>
<organism evidence="1 2">
    <name type="scientific">Polarella glacialis</name>
    <name type="common">Dinoflagellate</name>
    <dbReference type="NCBI Taxonomy" id="89957"/>
    <lineage>
        <taxon>Eukaryota</taxon>
        <taxon>Sar</taxon>
        <taxon>Alveolata</taxon>
        <taxon>Dinophyceae</taxon>
        <taxon>Suessiales</taxon>
        <taxon>Suessiaceae</taxon>
        <taxon>Polarella</taxon>
    </lineage>
</organism>
<name>A0A813JBZ8_POLGL</name>
<evidence type="ECO:0000313" key="1">
    <source>
        <dbReference type="EMBL" id="CAE8673075.1"/>
    </source>
</evidence>
<reference evidence="1" key="1">
    <citation type="submission" date="2021-02" db="EMBL/GenBank/DDBJ databases">
        <authorList>
            <person name="Dougan E. K."/>
            <person name="Rhodes N."/>
            <person name="Thang M."/>
            <person name="Chan C."/>
        </authorList>
    </citation>
    <scope>NUCLEOTIDE SEQUENCE</scope>
</reference>
<dbReference type="EMBL" id="CAJNNW010024539">
    <property type="protein sequence ID" value="CAE8673075.1"/>
    <property type="molecule type" value="Genomic_DNA"/>
</dbReference>
<accession>A0A813JBZ8</accession>
<feature type="non-terminal residue" evidence="1">
    <location>
        <position position="77"/>
    </location>
</feature>